<dbReference type="EMBL" id="CBEP010000076">
    <property type="protein sequence ID" value="CDC04730.1"/>
    <property type="molecule type" value="Genomic_DNA"/>
</dbReference>
<organism evidence="1 2">
    <name type="scientific">[Clostridium] leptum CAG:27</name>
    <dbReference type="NCBI Taxonomy" id="1263068"/>
    <lineage>
        <taxon>Bacteria</taxon>
        <taxon>Bacillati</taxon>
        <taxon>Bacillota</taxon>
        <taxon>Clostridia</taxon>
        <taxon>Eubacteriales</taxon>
        <taxon>Oscillospiraceae</taxon>
        <taxon>Oscillospiraceae incertae sedis</taxon>
    </lineage>
</organism>
<comment type="caution">
    <text evidence="1">The sequence shown here is derived from an EMBL/GenBank/DDBJ whole genome shotgun (WGS) entry which is preliminary data.</text>
</comment>
<evidence type="ECO:0000313" key="1">
    <source>
        <dbReference type="EMBL" id="CDC04730.1"/>
    </source>
</evidence>
<reference evidence="1" key="1">
    <citation type="submission" date="2012-11" db="EMBL/GenBank/DDBJ databases">
        <title>Dependencies among metagenomic species, viruses, plasmids and units of genetic variation.</title>
        <authorList>
            <person name="Nielsen H.B."/>
            <person name="Almeida M."/>
            <person name="Juncker A.S."/>
            <person name="Rasmussen S."/>
            <person name="Li J."/>
            <person name="Sunagawa S."/>
            <person name="Plichta D."/>
            <person name="Gautier L."/>
            <person name="Le Chatelier E."/>
            <person name="Peletier E."/>
            <person name="Bonde I."/>
            <person name="Nielsen T."/>
            <person name="Manichanh C."/>
            <person name="Arumugam M."/>
            <person name="Batto J."/>
            <person name="Santos M.B.Q.D."/>
            <person name="Blom N."/>
            <person name="Borruel N."/>
            <person name="Burgdorf K.S."/>
            <person name="Boumezbeur F."/>
            <person name="Casellas F."/>
            <person name="Dore J."/>
            <person name="Guarner F."/>
            <person name="Hansen T."/>
            <person name="Hildebrand F."/>
            <person name="Kaas R.S."/>
            <person name="Kennedy S."/>
            <person name="Kristiansen K."/>
            <person name="Kultima J.R."/>
            <person name="Leonard P."/>
            <person name="Levenez F."/>
            <person name="Lund O."/>
            <person name="Moumen B."/>
            <person name="Le Paslier D."/>
            <person name="Pons N."/>
            <person name="Pedersen O."/>
            <person name="Prifti E."/>
            <person name="Qin J."/>
            <person name="Raes J."/>
            <person name="Tap J."/>
            <person name="Tims S."/>
            <person name="Ussery D.W."/>
            <person name="Yamada T."/>
            <person name="MetaHit consortium"/>
            <person name="Renault P."/>
            <person name="Sicheritz-Ponten T."/>
            <person name="Bork P."/>
            <person name="Wang J."/>
            <person name="Brunak S."/>
            <person name="Ehrlich S.D."/>
        </authorList>
    </citation>
    <scope>NUCLEOTIDE SEQUENCE [LARGE SCALE GENOMIC DNA]</scope>
</reference>
<dbReference type="Proteomes" id="UP000018168">
    <property type="component" value="Unassembled WGS sequence"/>
</dbReference>
<accession>R6N126</accession>
<sequence length="48" mass="5482">MKRAVVTASYLEAQADGKRYRLVPVTEKIIRCITAEKEVVKETTIRNC</sequence>
<proteinExistence type="predicted"/>
<protein>
    <submittedName>
        <fullName evidence="1">Uncharacterized protein</fullName>
    </submittedName>
</protein>
<dbReference type="AlphaFoldDB" id="R6N126"/>
<gene>
    <name evidence="1" type="ORF">BN578_00265</name>
</gene>
<evidence type="ECO:0000313" key="2">
    <source>
        <dbReference type="Proteomes" id="UP000018168"/>
    </source>
</evidence>
<name>R6N126_9FIRM</name>